<gene>
    <name evidence="2" type="ORF">DUI87_18284</name>
</gene>
<dbReference type="Proteomes" id="UP000269221">
    <property type="component" value="Unassembled WGS sequence"/>
</dbReference>
<feature type="compositionally biased region" description="Basic residues" evidence="1">
    <location>
        <begin position="254"/>
        <end position="265"/>
    </location>
</feature>
<dbReference type="AlphaFoldDB" id="A0A3M0JVQ0"/>
<feature type="region of interest" description="Disordered" evidence="1">
    <location>
        <begin position="236"/>
        <end position="302"/>
    </location>
</feature>
<reference evidence="2 3" key="1">
    <citation type="submission" date="2018-07" db="EMBL/GenBank/DDBJ databases">
        <title>A high quality draft genome assembly of the barn swallow (H. rustica rustica).</title>
        <authorList>
            <person name="Formenti G."/>
            <person name="Chiara M."/>
            <person name="Poveda L."/>
            <person name="Francoijs K.-J."/>
            <person name="Bonisoli-Alquati A."/>
            <person name="Canova L."/>
            <person name="Gianfranceschi L."/>
            <person name="Horner D.S."/>
            <person name="Saino N."/>
        </authorList>
    </citation>
    <scope>NUCLEOTIDE SEQUENCE [LARGE SCALE GENOMIC DNA]</scope>
    <source>
        <strain evidence="2">Chelidonia</strain>
        <tissue evidence="2">Blood</tissue>
    </source>
</reference>
<feature type="compositionally biased region" description="Basic and acidic residues" evidence="1">
    <location>
        <begin position="266"/>
        <end position="302"/>
    </location>
</feature>
<dbReference type="EMBL" id="QRBI01000123">
    <property type="protein sequence ID" value="RMC05102.1"/>
    <property type="molecule type" value="Genomic_DNA"/>
</dbReference>
<protein>
    <submittedName>
        <fullName evidence="2">Uncharacterized protein</fullName>
    </submittedName>
</protein>
<organism evidence="2 3">
    <name type="scientific">Hirundo rustica rustica</name>
    <dbReference type="NCBI Taxonomy" id="333673"/>
    <lineage>
        <taxon>Eukaryota</taxon>
        <taxon>Metazoa</taxon>
        <taxon>Chordata</taxon>
        <taxon>Craniata</taxon>
        <taxon>Vertebrata</taxon>
        <taxon>Euteleostomi</taxon>
        <taxon>Archelosauria</taxon>
        <taxon>Archosauria</taxon>
        <taxon>Dinosauria</taxon>
        <taxon>Saurischia</taxon>
        <taxon>Theropoda</taxon>
        <taxon>Coelurosauria</taxon>
        <taxon>Aves</taxon>
        <taxon>Neognathae</taxon>
        <taxon>Neoaves</taxon>
        <taxon>Telluraves</taxon>
        <taxon>Australaves</taxon>
        <taxon>Passeriformes</taxon>
        <taxon>Sylvioidea</taxon>
        <taxon>Hirundinidae</taxon>
        <taxon>Hirundo</taxon>
    </lineage>
</organism>
<dbReference type="OrthoDB" id="10623566at2759"/>
<proteinExistence type="predicted"/>
<evidence type="ECO:0000256" key="1">
    <source>
        <dbReference type="SAM" id="MobiDB-lite"/>
    </source>
</evidence>
<comment type="caution">
    <text evidence="2">The sequence shown here is derived from an EMBL/GenBank/DDBJ whole genome shotgun (WGS) entry which is preliminary data.</text>
</comment>
<sequence length="302" mass="34636">MNYRGAVVSLDACAAVPFGSVPLSLTGLDRQLGEPKLVVVATWCKICSVNSNFEGFGDGLALLNRQSLDESHSGNCVLGKQAPSALFYMIPSEPSKRFQLATLPSLYSSGLVEGKCSYGLVQTNLTPPEVYCAPSPLLLIFAAINFAEVDLCFHGAIILQNLKVPSSITSYMLGKVSIPSDERFYRGLLFRANLLFSPKNIIKVNMQKILETKMRREDTDPHLVIASFQAENKKFLPEPPFLQSTERREDGREKRQKRKKKRREEKRREEKRREEKRREEKEKRREEKREKRREEKRREEKN</sequence>
<accession>A0A3M0JVQ0</accession>
<name>A0A3M0JVQ0_HIRRU</name>
<evidence type="ECO:0000313" key="2">
    <source>
        <dbReference type="EMBL" id="RMC05102.1"/>
    </source>
</evidence>
<keyword evidence="3" id="KW-1185">Reference proteome</keyword>
<evidence type="ECO:0000313" key="3">
    <source>
        <dbReference type="Proteomes" id="UP000269221"/>
    </source>
</evidence>